<gene>
    <name evidence="1" type="ORF">NX02_02330</name>
</gene>
<dbReference type="AlphaFoldDB" id="W0A6X9"/>
<proteinExistence type="predicted"/>
<protein>
    <submittedName>
        <fullName evidence="1">Uncharacterized protein</fullName>
    </submittedName>
</protein>
<evidence type="ECO:0000313" key="1">
    <source>
        <dbReference type="EMBL" id="AHE52227.1"/>
    </source>
</evidence>
<dbReference type="KEGG" id="ssan:NX02_02330"/>
<sequence>MQKMCDVAQQRAMVSLIISTDHVHCRAVSTENQVNSDVQETVARLDPMTAGASEARI</sequence>
<dbReference type="EMBL" id="CP006644">
    <property type="protein sequence ID" value="AHE52227.1"/>
    <property type="molecule type" value="Genomic_DNA"/>
</dbReference>
<name>W0A6X9_9SPHN</name>
<accession>W0A6X9</accession>
<dbReference type="Proteomes" id="UP000018851">
    <property type="component" value="Chromosome"/>
</dbReference>
<reference evidence="1 2" key="1">
    <citation type="submission" date="2013-07" db="EMBL/GenBank/DDBJ databases">
        <title>Completed genome of Sphingomonas sanxanigenens NX02.</title>
        <authorList>
            <person name="Ma T."/>
            <person name="Huang H."/>
            <person name="Wu M."/>
            <person name="Li X."/>
            <person name="Li G."/>
        </authorList>
    </citation>
    <scope>NUCLEOTIDE SEQUENCE [LARGE SCALE GENOMIC DNA]</scope>
    <source>
        <strain evidence="1 2">NX02</strain>
    </source>
</reference>
<organism evidence="1 2">
    <name type="scientific">Sphingomonas sanxanigenens DSM 19645 = NX02</name>
    <dbReference type="NCBI Taxonomy" id="1123269"/>
    <lineage>
        <taxon>Bacteria</taxon>
        <taxon>Pseudomonadati</taxon>
        <taxon>Pseudomonadota</taxon>
        <taxon>Alphaproteobacteria</taxon>
        <taxon>Sphingomonadales</taxon>
        <taxon>Sphingomonadaceae</taxon>
        <taxon>Sphingomonas</taxon>
    </lineage>
</organism>
<evidence type="ECO:0000313" key="2">
    <source>
        <dbReference type="Proteomes" id="UP000018851"/>
    </source>
</evidence>
<dbReference type="HOGENOM" id="CLU_2994398_0_0_5"/>
<keyword evidence="2" id="KW-1185">Reference proteome</keyword>